<name>D6Z8E1_SEGRD</name>
<dbReference type="Proteomes" id="UP000002247">
    <property type="component" value="Chromosome"/>
</dbReference>
<organism evidence="3 4">
    <name type="scientific">Segniliparus rotundus (strain ATCC BAA-972 / CDC 1076 / CIP 108378 / DSM 44985 / JCM 13578)</name>
    <dbReference type="NCBI Taxonomy" id="640132"/>
    <lineage>
        <taxon>Bacteria</taxon>
        <taxon>Bacillati</taxon>
        <taxon>Actinomycetota</taxon>
        <taxon>Actinomycetes</taxon>
        <taxon>Mycobacteriales</taxon>
        <taxon>Segniliparaceae</taxon>
        <taxon>Segniliparus</taxon>
    </lineage>
</organism>
<proteinExistence type="predicted"/>
<dbReference type="OrthoDB" id="9852229at2"/>
<evidence type="ECO:0000256" key="2">
    <source>
        <dbReference type="SAM" id="SignalP"/>
    </source>
</evidence>
<feature type="region of interest" description="Disordered" evidence="1">
    <location>
        <begin position="175"/>
        <end position="202"/>
    </location>
</feature>
<keyword evidence="2" id="KW-0732">Signal</keyword>
<dbReference type="RefSeq" id="WP_013138674.1">
    <property type="nucleotide sequence ID" value="NC_014168.1"/>
</dbReference>
<accession>D6Z8E1</accession>
<feature type="chain" id="PRO_5039075161" evidence="2">
    <location>
        <begin position="22"/>
        <end position="202"/>
    </location>
</feature>
<dbReference type="KEGG" id="srt:Srot_1761"/>
<evidence type="ECO:0000313" key="4">
    <source>
        <dbReference type="Proteomes" id="UP000002247"/>
    </source>
</evidence>
<evidence type="ECO:0000256" key="1">
    <source>
        <dbReference type="SAM" id="MobiDB-lite"/>
    </source>
</evidence>
<dbReference type="AlphaFoldDB" id="D6Z8E1"/>
<sequence length="202" mass="20946">MSQHSSFLALFAVCAASASFAAPQAEAAPADPGCASLQQLGPDLTDAMTKLNSFTSTVSQLPGQYQQTNLLGMVQNVGAAGQQATEVTDSLHRVSDDLQDAEDSTQDSGLRDSLEQMSGTVNQAAEDVGAYANPFAQRPDTSKLTSLAVQAGAQMVGYQINYTRVCGISFGNQTLVPGNQTPAAPSQNSAPPAPQPESQPEP</sequence>
<gene>
    <name evidence="3" type="ordered locus">Srot_1761</name>
</gene>
<dbReference type="EMBL" id="CP001958">
    <property type="protein sequence ID" value="ADG98221.1"/>
    <property type="molecule type" value="Genomic_DNA"/>
</dbReference>
<feature type="signal peptide" evidence="2">
    <location>
        <begin position="1"/>
        <end position="21"/>
    </location>
</feature>
<evidence type="ECO:0000313" key="3">
    <source>
        <dbReference type="EMBL" id="ADG98221.1"/>
    </source>
</evidence>
<protein>
    <submittedName>
        <fullName evidence="3">Uncharacterized protein</fullName>
    </submittedName>
</protein>
<reference evidence="3 4" key="1">
    <citation type="journal article" date="2010" name="Stand. Genomic Sci.">
        <title>Complete genome sequence of Segniliparus rotundus type strain (CDC 1076).</title>
        <authorList>
            <person name="Sikorski J."/>
            <person name="Lapidus A."/>
            <person name="Copeland A."/>
            <person name="Misra M."/>
            <person name="Glavina Del Rio T."/>
            <person name="Nolan M."/>
            <person name="Lucas S."/>
            <person name="Chen F."/>
            <person name="Tice H."/>
            <person name="Cheng J.F."/>
            <person name="Jando M."/>
            <person name="Schneider S."/>
            <person name="Bruce D."/>
            <person name="Goodwin L."/>
            <person name="Pitluck S."/>
            <person name="Liolios K."/>
            <person name="Mikhailova N."/>
            <person name="Pati A."/>
            <person name="Ivanova N."/>
            <person name="Mavromatis K."/>
            <person name="Chen A."/>
            <person name="Palaniappan K."/>
            <person name="Chertkov O."/>
            <person name="Land M."/>
            <person name="Hauser L."/>
            <person name="Chang Y.J."/>
            <person name="Jeffries C.D."/>
            <person name="Brettin T."/>
            <person name="Detter J.C."/>
            <person name="Han C."/>
            <person name="Rohde M."/>
            <person name="Goker M."/>
            <person name="Bristow J."/>
            <person name="Eisen J.A."/>
            <person name="Markowitz V."/>
            <person name="Hugenholtz P."/>
            <person name="Kyrpides N.C."/>
            <person name="Klenk H.P."/>
        </authorList>
    </citation>
    <scope>NUCLEOTIDE SEQUENCE [LARGE SCALE GENOMIC DNA]</scope>
    <source>
        <strain evidence="4">ATCC BAA-972 / CDC 1076 / CIP 108378 / DSM 44985 / JCM 13578</strain>
    </source>
</reference>
<feature type="compositionally biased region" description="Pro residues" evidence="1">
    <location>
        <begin position="191"/>
        <end position="202"/>
    </location>
</feature>
<dbReference type="STRING" id="640132.Srot_1761"/>
<dbReference type="HOGENOM" id="CLU_1427093_0_0_11"/>
<keyword evidence="4" id="KW-1185">Reference proteome</keyword>